<sequence length="70" mass="7281">MSRHILVFGGTSPTGIDLCLATLRDGYTLTLYLRNASKLPAEISDTATAITGLLDDSTAIEKAVAGSAKI</sequence>
<proteinExistence type="predicted"/>
<reference evidence="1" key="1">
    <citation type="journal article" date="2020" name="Stud. Mycol.">
        <title>101 Dothideomycetes genomes: a test case for predicting lifestyles and emergence of pathogens.</title>
        <authorList>
            <person name="Haridas S."/>
            <person name="Albert R."/>
            <person name="Binder M."/>
            <person name="Bloem J."/>
            <person name="Labutti K."/>
            <person name="Salamov A."/>
            <person name="Andreopoulos B."/>
            <person name="Baker S."/>
            <person name="Barry K."/>
            <person name="Bills G."/>
            <person name="Bluhm B."/>
            <person name="Cannon C."/>
            <person name="Castanera R."/>
            <person name="Culley D."/>
            <person name="Daum C."/>
            <person name="Ezra D."/>
            <person name="Gonzalez J."/>
            <person name="Henrissat B."/>
            <person name="Kuo A."/>
            <person name="Liang C."/>
            <person name="Lipzen A."/>
            <person name="Lutzoni F."/>
            <person name="Magnuson J."/>
            <person name="Mondo S."/>
            <person name="Nolan M."/>
            <person name="Ohm R."/>
            <person name="Pangilinan J."/>
            <person name="Park H.-J."/>
            <person name="Ramirez L."/>
            <person name="Alfaro M."/>
            <person name="Sun H."/>
            <person name="Tritt A."/>
            <person name="Yoshinaga Y."/>
            <person name="Zwiers L.-H."/>
            <person name="Turgeon B."/>
            <person name="Goodwin S."/>
            <person name="Spatafora J."/>
            <person name="Crous P."/>
            <person name="Grigoriev I."/>
        </authorList>
    </citation>
    <scope>NUCLEOTIDE SEQUENCE</scope>
    <source>
        <strain evidence="1">CBS 123094</strain>
    </source>
</reference>
<protein>
    <recommendedName>
        <fullName evidence="3">NAD(P)-binding domain-containing protein</fullName>
    </recommendedName>
</protein>
<dbReference type="AlphaFoldDB" id="A0A6A5W4Y8"/>
<dbReference type="Gene3D" id="3.40.50.720">
    <property type="entry name" value="NAD(P)-binding Rossmann-like Domain"/>
    <property type="match status" value="1"/>
</dbReference>
<evidence type="ECO:0008006" key="3">
    <source>
        <dbReference type="Google" id="ProtNLM"/>
    </source>
</evidence>
<evidence type="ECO:0000313" key="1">
    <source>
        <dbReference type="EMBL" id="KAF1996004.1"/>
    </source>
</evidence>
<name>A0A6A5W4Y8_9PLEO</name>
<organism evidence="1 2">
    <name type="scientific">Amniculicola lignicola CBS 123094</name>
    <dbReference type="NCBI Taxonomy" id="1392246"/>
    <lineage>
        <taxon>Eukaryota</taxon>
        <taxon>Fungi</taxon>
        <taxon>Dikarya</taxon>
        <taxon>Ascomycota</taxon>
        <taxon>Pezizomycotina</taxon>
        <taxon>Dothideomycetes</taxon>
        <taxon>Pleosporomycetidae</taxon>
        <taxon>Pleosporales</taxon>
        <taxon>Amniculicolaceae</taxon>
        <taxon>Amniculicola</taxon>
    </lineage>
</organism>
<dbReference type="Proteomes" id="UP000799779">
    <property type="component" value="Unassembled WGS sequence"/>
</dbReference>
<evidence type="ECO:0000313" key="2">
    <source>
        <dbReference type="Proteomes" id="UP000799779"/>
    </source>
</evidence>
<keyword evidence="2" id="KW-1185">Reference proteome</keyword>
<accession>A0A6A5W4Y8</accession>
<dbReference type="EMBL" id="ML977630">
    <property type="protein sequence ID" value="KAF1996004.1"/>
    <property type="molecule type" value="Genomic_DNA"/>
</dbReference>
<gene>
    <name evidence="1" type="ORF">P154DRAFT_580246</name>
</gene>
<dbReference type="OrthoDB" id="10254221at2759"/>
<dbReference type="InterPro" id="IPR036291">
    <property type="entry name" value="NAD(P)-bd_dom_sf"/>
</dbReference>
<dbReference type="SUPFAM" id="SSF51735">
    <property type="entry name" value="NAD(P)-binding Rossmann-fold domains"/>
    <property type="match status" value="1"/>
</dbReference>